<dbReference type="PIRSF" id="PIRSF006066">
    <property type="entry name" value="HI0050"/>
    <property type="match status" value="1"/>
</dbReference>
<evidence type="ECO:0000313" key="10">
    <source>
        <dbReference type="Proteomes" id="UP000829069"/>
    </source>
</evidence>
<name>A0ABY3WHP1_9MICC</name>
<keyword evidence="5 7" id="KW-1133">Transmembrane helix</keyword>
<evidence type="ECO:0000259" key="8">
    <source>
        <dbReference type="Pfam" id="PF06808"/>
    </source>
</evidence>
<feature type="transmembrane region" description="Helical" evidence="7">
    <location>
        <begin position="177"/>
        <end position="199"/>
    </location>
</feature>
<keyword evidence="3" id="KW-0997">Cell inner membrane</keyword>
<feature type="transmembrane region" description="Helical" evidence="7">
    <location>
        <begin position="406"/>
        <end position="428"/>
    </location>
</feature>
<sequence length="451" mass="46647">MTIELAVGIAMAVFILSLLCGMHIHSVLLLSGAVGLICIAGTGLLAGLIGAQPIGAVSSYSLSTIPLYVLMAQFIVQAGIVKDLFQVVHKLSRGRTGVLGALTFGAGGVFGAVSGSGVATAAALGQVAVPELRSRGFSPHLAGATAAAAGSLSSIVPPSLALIVYGVATETPIGDLFIAAVIPALLMLTIYTMVMIGLLRRESRAAGIPRTKMRLSEGGETISRYRLSVAIGVVTIVGIVIFGGIYLGFVTPTEAGALGAFTGLVGAFLIGRVDRNYVVRSISETVKLTSMVMLILVAAQIFGRFISVSRVPRDLIAGLAPLVERPALMLAILAVAFFVAFMFLEGAAVILMSIPVVIPLVETMGVDVLWFGIFICVISTIGQLTPPVGLCVYAVSSTARISANKIFRPALAMAIIATIVMAAALVLFPDMTNWLLDADDGGLMTEGSPFK</sequence>
<feature type="transmembrane region" description="Helical" evidence="7">
    <location>
        <begin position="285"/>
        <end position="307"/>
    </location>
</feature>
<evidence type="ECO:0000256" key="5">
    <source>
        <dbReference type="ARBA" id="ARBA00022989"/>
    </source>
</evidence>
<evidence type="ECO:0000313" key="9">
    <source>
        <dbReference type="EMBL" id="UNK47881.1"/>
    </source>
</evidence>
<feature type="transmembrane region" description="Helical" evidence="7">
    <location>
        <begin position="141"/>
        <end position="165"/>
    </location>
</feature>
<evidence type="ECO:0000256" key="2">
    <source>
        <dbReference type="ARBA" id="ARBA00022475"/>
    </source>
</evidence>
<protein>
    <submittedName>
        <fullName evidence="9">TRAP transporter large permease</fullName>
    </submittedName>
</protein>
<feature type="transmembrane region" description="Helical" evidence="7">
    <location>
        <begin position="327"/>
        <end position="356"/>
    </location>
</feature>
<geneLocation type="plasmid" evidence="9 10">
    <name>p1</name>
</geneLocation>
<dbReference type="InterPro" id="IPR010656">
    <property type="entry name" value="DctM"/>
</dbReference>
<keyword evidence="10" id="KW-1185">Reference proteome</keyword>
<feature type="domain" description="TRAP C4-dicarboxylate transport system permease DctM subunit" evidence="8">
    <location>
        <begin position="12"/>
        <end position="425"/>
    </location>
</feature>
<feature type="transmembrane region" description="Helical" evidence="7">
    <location>
        <begin position="255"/>
        <end position="273"/>
    </location>
</feature>
<dbReference type="RefSeq" id="WP_241915578.1">
    <property type="nucleotide sequence ID" value="NZ_CP093327.1"/>
</dbReference>
<comment type="subcellular location">
    <subcellularLocation>
        <location evidence="1">Cell inner membrane</location>
        <topology evidence="1">Multi-pass membrane protein</topology>
    </subcellularLocation>
</comment>
<keyword evidence="2" id="KW-1003">Cell membrane</keyword>
<evidence type="ECO:0000256" key="1">
    <source>
        <dbReference type="ARBA" id="ARBA00004429"/>
    </source>
</evidence>
<keyword evidence="4 7" id="KW-0812">Transmembrane</keyword>
<gene>
    <name evidence="9" type="ORF">MNQ99_18605</name>
</gene>
<evidence type="ECO:0000256" key="7">
    <source>
        <dbReference type="SAM" id="Phobius"/>
    </source>
</evidence>
<dbReference type="PANTHER" id="PTHR33362:SF5">
    <property type="entry name" value="C4-DICARBOXYLATE TRAP TRANSPORTER LARGE PERMEASE PROTEIN DCTM"/>
    <property type="match status" value="1"/>
</dbReference>
<dbReference type="EMBL" id="CP093327">
    <property type="protein sequence ID" value="UNK47881.1"/>
    <property type="molecule type" value="Genomic_DNA"/>
</dbReference>
<feature type="transmembrane region" description="Helical" evidence="7">
    <location>
        <begin position="101"/>
        <end position="129"/>
    </location>
</feature>
<evidence type="ECO:0000256" key="6">
    <source>
        <dbReference type="ARBA" id="ARBA00023136"/>
    </source>
</evidence>
<reference evidence="9 10" key="1">
    <citation type="submission" date="2022-03" db="EMBL/GenBank/DDBJ databases">
        <title>Isotopic signatures of nitrous oxide derived from detoxification processes.</title>
        <authorList>
            <person name="Behrendt U."/>
            <person name="Buchen C."/>
            <person name="Well R."/>
            <person name="Ulrich A."/>
            <person name="Rohe L."/>
            <person name="Kolb S."/>
            <person name="Schloter M."/>
            <person name="Horn M.A."/>
            <person name="Augustin J."/>
        </authorList>
    </citation>
    <scope>NUCLEOTIDE SEQUENCE [LARGE SCALE GENOMIC DNA]</scope>
    <source>
        <strain evidence="9 10">S4-C24</strain>
        <plasmid evidence="9 10">p1</plasmid>
    </source>
</reference>
<keyword evidence="9" id="KW-0614">Plasmid</keyword>
<feature type="transmembrane region" description="Helical" evidence="7">
    <location>
        <begin position="62"/>
        <end position="81"/>
    </location>
</feature>
<evidence type="ECO:0000256" key="3">
    <source>
        <dbReference type="ARBA" id="ARBA00022519"/>
    </source>
</evidence>
<organism evidence="9 10">
    <name type="scientific">Arthrobacter sulfonylureivorans</name>
    <dbReference type="NCBI Taxonomy" id="2486855"/>
    <lineage>
        <taxon>Bacteria</taxon>
        <taxon>Bacillati</taxon>
        <taxon>Actinomycetota</taxon>
        <taxon>Actinomycetes</taxon>
        <taxon>Micrococcales</taxon>
        <taxon>Micrococcaceae</taxon>
        <taxon>Arthrobacter</taxon>
    </lineage>
</organism>
<dbReference type="InterPro" id="IPR004681">
    <property type="entry name" value="TRAP_DctM"/>
</dbReference>
<proteinExistence type="predicted"/>
<feature type="transmembrane region" description="Helical" evidence="7">
    <location>
        <begin position="30"/>
        <end position="50"/>
    </location>
</feature>
<accession>A0ABY3WHP1</accession>
<dbReference type="Proteomes" id="UP000829069">
    <property type="component" value="Plasmid p1"/>
</dbReference>
<feature type="transmembrane region" description="Helical" evidence="7">
    <location>
        <begin position="227"/>
        <end position="249"/>
    </location>
</feature>
<evidence type="ECO:0000256" key="4">
    <source>
        <dbReference type="ARBA" id="ARBA00022692"/>
    </source>
</evidence>
<keyword evidence="6 7" id="KW-0472">Membrane</keyword>
<dbReference type="Pfam" id="PF06808">
    <property type="entry name" value="DctM"/>
    <property type="match status" value="1"/>
</dbReference>
<feature type="transmembrane region" description="Helical" evidence="7">
    <location>
        <begin position="5"/>
        <end position="24"/>
    </location>
</feature>
<feature type="transmembrane region" description="Helical" evidence="7">
    <location>
        <begin position="368"/>
        <end position="386"/>
    </location>
</feature>
<dbReference type="PANTHER" id="PTHR33362">
    <property type="entry name" value="SIALIC ACID TRAP TRANSPORTER PERMEASE PROTEIN SIAT-RELATED"/>
    <property type="match status" value="1"/>
</dbReference>